<evidence type="ECO:0000256" key="1">
    <source>
        <dbReference type="SAM" id="Phobius"/>
    </source>
</evidence>
<gene>
    <name evidence="2" type="ORF">SAMN02745121_04492</name>
</gene>
<name>A0A1I2B052_9BACT</name>
<feature type="transmembrane region" description="Helical" evidence="1">
    <location>
        <begin position="65"/>
        <end position="82"/>
    </location>
</feature>
<dbReference type="InterPro" id="IPR019277">
    <property type="entry name" value="DUF2304"/>
</dbReference>
<accession>A0A1I2B052</accession>
<dbReference type="Proteomes" id="UP000199400">
    <property type="component" value="Unassembled WGS sequence"/>
</dbReference>
<feature type="transmembrane region" description="Helical" evidence="1">
    <location>
        <begin position="29"/>
        <end position="45"/>
    </location>
</feature>
<organism evidence="2 3">
    <name type="scientific">Nannocystis exedens</name>
    <dbReference type="NCBI Taxonomy" id="54"/>
    <lineage>
        <taxon>Bacteria</taxon>
        <taxon>Pseudomonadati</taxon>
        <taxon>Myxococcota</taxon>
        <taxon>Polyangia</taxon>
        <taxon>Nannocystales</taxon>
        <taxon>Nannocystaceae</taxon>
        <taxon>Nannocystis</taxon>
    </lineage>
</organism>
<keyword evidence="3" id="KW-1185">Reference proteome</keyword>
<protein>
    <recommendedName>
        <fullName evidence="4">DUF2304 domain-containing protein</fullName>
    </recommendedName>
</protein>
<dbReference type="AlphaFoldDB" id="A0A1I2B052"/>
<feature type="transmembrane region" description="Helical" evidence="1">
    <location>
        <begin position="6"/>
        <end position="22"/>
    </location>
</feature>
<evidence type="ECO:0008006" key="4">
    <source>
        <dbReference type="Google" id="ProtNLM"/>
    </source>
</evidence>
<evidence type="ECO:0000313" key="2">
    <source>
        <dbReference type="EMBL" id="SFE49565.1"/>
    </source>
</evidence>
<keyword evidence="1" id="KW-0472">Membrane</keyword>
<reference evidence="3" key="1">
    <citation type="submission" date="2016-10" db="EMBL/GenBank/DDBJ databases">
        <authorList>
            <person name="Varghese N."/>
            <person name="Submissions S."/>
        </authorList>
    </citation>
    <scope>NUCLEOTIDE SEQUENCE [LARGE SCALE GENOMIC DNA]</scope>
    <source>
        <strain evidence="3">ATCC 25963</strain>
    </source>
</reference>
<evidence type="ECO:0000313" key="3">
    <source>
        <dbReference type="Proteomes" id="UP000199400"/>
    </source>
</evidence>
<dbReference type="STRING" id="54.SAMN02745121_04492"/>
<dbReference type="Pfam" id="PF10066">
    <property type="entry name" value="DUF2304"/>
    <property type="match status" value="1"/>
</dbReference>
<proteinExistence type="predicted"/>
<sequence length="117" mass="13113">MAIQFVLIGGSLVLLFHFFVRARRRPVQKLAMTVVFAAIIFLAIFPDVSTWCAHRVGVGRGVDLVFYLSSLVLLFLCFNLYLGQKALEDRLTIVVRELALQPHRPRPDAPPSGHAEP</sequence>
<keyword evidence="1" id="KW-1133">Transmembrane helix</keyword>
<dbReference type="RefSeq" id="WP_170136312.1">
    <property type="nucleotide sequence ID" value="NZ_FOMX01000014.1"/>
</dbReference>
<keyword evidence="1" id="KW-0812">Transmembrane</keyword>
<dbReference type="EMBL" id="FOMX01000014">
    <property type="protein sequence ID" value="SFE49565.1"/>
    <property type="molecule type" value="Genomic_DNA"/>
</dbReference>